<dbReference type="PANTHER" id="PTHR28599">
    <property type="entry name" value="SMALL INTEGRAL MEMBRANE PROTEIN 12"/>
    <property type="match status" value="1"/>
</dbReference>
<dbReference type="GO" id="GO:0016020">
    <property type="term" value="C:membrane"/>
    <property type="evidence" value="ECO:0007669"/>
    <property type="project" value="UniProtKB-SubCell"/>
</dbReference>
<proteinExistence type="inferred from homology"/>
<dbReference type="Proteomes" id="UP000675881">
    <property type="component" value="Chromosome 1"/>
</dbReference>
<protein>
    <submittedName>
        <fullName evidence="8">(salmon louse) hypothetical protein</fullName>
    </submittedName>
</protein>
<keyword evidence="4 7" id="KW-1133">Transmembrane helix</keyword>
<evidence type="ECO:0000256" key="7">
    <source>
        <dbReference type="SAM" id="Phobius"/>
    </source>
</evidence>
<evidence type="ECO:0000256" key="6">
    <source>
        <dbReference type="SAM" id="MobiDB-lite"/>
    </source>
</evidence>
<comment type="subcellular location">
    <subcellularLocation>
        <location evidence="1">Membrane</location>
        <topology evidence="1">Single-pass membrane protein</topology>
    </subcellularLocation>
</comment>
<keyword evidence="5 7" id="KW-0472">Membrane</keyword>
<evidence type="ECO:0000256" key="1">
    <source>
        <dbReference type="ARBA" id="ARBA00004167"/>
    </source>
</evidence>
<keyword evidence="9" id="KW-1185">Reference proteome</keyword>
<sequence>MWPIIVNLARTYAPAVVLPFAVVIGFIGYNVEGMLTDRQTPSRETAIERRERRKELEGDNEKFEIPTTIFEKKMYRQVCSRKNDRHSISTTPPLVFIERLNTNVLVF</sequence>
<evidence type="ECO:0000256" key="2">
    <source>
        <dbReference type="ARBA" id="ARBA00007304"/>
    </source>
</evidence>
<evidence type="ECO:0000313" key="8">
    <source>
        <dbReference type="EMBL" id="CAF2758190.1"/>
    </source>
</evidence>
<comment type="similarity">
    <text evidence="2">Belongs to the SMIM12 family.</text>
</comment>
<gene>
    <name evidence="8" type="ORF">LSAA_2101</name>
</gene>
<feature type="region of interest" description="Disordered" evidence="6">
    <location>
        <begin position="38"/>
        <end position="59"/>
    </location>
</feature>
<reference evidence="8" key="1">
    <citation type="submission" date="2021-02" db="EMBL/GenBank/DDBJ databases">
        <authorList>
            <person name="Bekaert M."/>
        </authorList>
    </citation>
    <scope>NUCLEOTIDE SEQUENCE</scope>
    <source>
        <strain evidence="8">IoA-00</strain>
    </source>
</reference>
<dbReference type="AlphaFoldDB" id="A0A7R8GZ62"/>
<name>A0A7R8GZ62_LEPSM</name>
<dbReference type="EMBL" id="HG994580">
    <property type="protein sequence ID" value="CAF2758190.1"/>
    <property type="molecule type" value="Genomic_DNA"/>
</dbReference>
<evidence type="ECO:0000256" key="5">
    <source>
        <dbReference type="ARBA" id="ARBA00023136"/>
    </source>
</evidence>
<feature type="transmembrane region" description="Helical" evidence="7">
    <location>
        <begin position="12"/>
        <end position="31"/>
    </location>
</feature>
<dbReference type="InterPro" id="IPR031933">
    <property type="entry name" value="UPF0767"/>
</dbReference>
<dbReference type="Pfam" id="PF15990">
    <property type="entry name" value="UPF0767"/>
    <property type="match status" value="1"/>
</dbReference>
<evidence type="ECO:0000256" key="3">
    <source>
        <dbReference type="ARBA" id="ARBA00022692"/>
    </source>
</evidence>
<accession>A0A7R8GZ62</accession>
<organism evidence="8 9">
    <name type="scientific">Lepeophtheirus salmonis</name>
    <name type="common">Salmon louse</name>
    <name type="synonym">Caligus salmonis</name>
    <dbReference type="NCBI Taxonomy" id="72036"/>
    <lineage>
        <taxon>Eukaryota</taxon>
        <taxon>Metazoa</taxon>
        <taxon>Ecdysozoa</taxon>
        <taxon>Arthropoda</taxon>
        <taxon>Crustacea</taxon>
        <taxon>Multicrustacea</taxon>
        <taxon>Hexanauplia</taxon>
        <taxon>Copepoda</taxon>
        <taxon>Siphonostomatoida</taxon>
        <taxon>Caligidae</taxon>
        <taxon>Lepeophtheirus</taxon>
    </lineage>
</organism>
<evidence type="ECO:0000313" key="9">
    <source>
        <dbReference type="Proteomes" id="UP000675881"/>
    </source>
</evidence>
<evidence type="ECO:0000256" key="4">
    <source>
        <dbReference type="ARBA" id="ARBA00022989"/>
    </source>
</evidence>
<keyword evidence="3 7" id="KW-0812">Transmembrane</keyword>
<dbReference type="PANTHER" id="PTHR28599:SF1">
    <property type="entry name" value="SMALL INTEGRAL MEMBRANE PROTEIN 12"/>
    <property type="match status" value="1"/>
</dbReference>
<feature type="compositionally biased region" description="Basic and acidic residues" evidence="6">
    <location>
        <begin position="45"/>
        <end position="59"/>
    </location>
</feature>